<feature type="non-terminal residue" evidence="1">
    <location>
        <position position="103"/>
    </location>
</feature>
<dbReference type="AlphaFoldDB" id="A0A7D9I441"/>
<keyword evidence="2" id="KW-1185">Reference proteome</keyword>
<proteinExistence type="predicted"/>
<dbReference type="EMBL" id="CACRXK020002785">
    <property type="protein sequence ID" value="CAB3996039.1"/>
    <property type="molecule type" value="Genomic_DNA"/>
</dbReference>
<name>A0A7D9I441_PARCT</name>
<reference evidence="1" key="1">
    <citation type="submission" date="2020-04" db="EMBL/GenBank/DDBJ databases">
        <authorList>
            <person name="Alioto T."/>
            <person name="Alioto T."/>
            <person name="Gomez Garrido J."/>
        </authorList>
    </citation>
    <scope>NUCLEOTIDE SEQUENCE</scope>
    <source>
        <strain evidence="1">A484AB</strain>
    </source>
</reference>
<accession>A0A7D9I441</accession>
<organism evidence="1 2">
    <name type="scientific">Paramuricea clavata</name>
    <name type="common">Red gorgonian</name>
    <name type="synonym">Violescent sea-whip</name>
    <dbReference type="NCBI Taxonomy" id="317549"/>
    <lineage>
        <taxon>Eukaryota</taxon>
        <taxon>Metazoa</taxon>
        <taxon>Cnidaria</taxon>
        <taxon>Anthozoa</taxon>
        <taxon>Octocorallia</taxon>
        <taxon>Malacalcyonacea</taxon>
        <taxon>Plexauridae</taxon>
        <taxon>Paramuricea</taxon>
    </lineage>
</organism>
<gene>
    <name evidence="1" type="ORF">PACLA_8A070499</name>
</gene>
<evidence type="ECO:0000313" key="1">
    <source>
        <dbReference type="EMBL" id="CAB3996039.1"/>
    </source>
</evidence>
<sequence length="103" mass="12217">MKVDNLARVSVKTDDISIVCSTLARGQIRMWDCNLMRMEKEIIMSRSEPFLPFDLHNLRMKHIEFRQNHRHEVQQGNVLSRYSLNFSQQTTQRLNLRLGTNTQ</sequence>
<protein>
    <submittedName>
        <fullName evidence="1">Uncharacterized protein</fullName>
    </submittedName>
</protein>
<comment type="caution">
    <text evidence="1">The sequence shown here is derived from an EMBL/GenBank/DDBJ whole genome shotgun (WGS) entry which is preliminary data.</text>
</comment>
<dbReference type="Proteomes" id="UP001152795">
    <property type="component" value="Unassembled WGS sequence"/>
</dbReference>
<evidence type="ECO:0000313" key="2">
    <source>
        <dbReference type="Proteomes" id="UP001152795"/>
    </source>
</evidence>